<dbReference type="PANTHER" id="PTHR21242">
    <property type="entry name" value="TRANSCRIPTION INITIATION FACTOR TFIID SUBUNIT 10"/>
    <property type="match status" value="1"/>
</dbReference>
<dbReference type="Pfam" id="PF00571">
    <property type="entry name" value="CBS"/>
    <property type="match status" value="1"/>
</dbReference>
<keyword evidence="10" id="KW-1185">Reference proteome</keyword>
<evidence type="ECO:0000313" key="10">
    <source>
        <dbReference type="Proteomes" id="UP000245771"/>
    </source>
</evidence>
<sequence>MASSSTAFSGPIPPPRSLPVAEPSPATSSQALKYRGATVEDLQLSPAVSVPTTATIQNALDVAFDHDYEQLPVLSSKNGERKLVGYLDIKKLRLEVQNGKLEKTQGVLNVMVKFGGAKRKEGSGASSTFTLISPETGLGELEAFLTTHPFALVTDASRSFVLAVATRDDLQKYAQRRGLEEAGTKTPTQDTDMLDDTVRPGGVGSSSQQQPLLTRREEEEKRKDRTLAEFLQMLDGYRPLIPDQVTEHYLEKVGFECEDVRLKRLLSLAAEKFVADIAADAFQYARIRTNAGPGARGKASASGNQSAVAAAAAATAASSSKDRSRTVLTMDDLSAALGEYGINARRADFYR</sequence>
<evidence type="ECO:0000256" key="2">
    <source>
        <dbReference type="ARBA" id="ARBA00023015"/>
    </source>
</evidence>
<dbReference type="AlphaFoldDB" id="A0A316VA17"/>
<dbReference type="GO" id="GO:0005669">
    <property type="term" value="C:transcription factor TFIID complex"/>
    <property type="evidence" value="ECO:0007669"/>
    <property type="project" value="TreeGrafter"/>
</dbReference>
<evidence type="ECO:0000256" key="1">
    <source>
        <dbReference type="ARBA" id="ARBA00004123"/>
    </source>
</evidence>
<dbReference type="GO" id="GO:0016251">
    <property type="term" value="F:RNA polymerase II general transcription initiation factor activity"/>
    <property type="evidence" value="ECO:0007669"/>
    <property type="project" value="TreeGrafter"/>
</dbReference>
<dbReference type="GeneID" id="37020945"/>
<gene>
    <name evidence="9" type="ORF">FA14DRAFT_161533</name>
</gene>
<dbReference type="Gene3D" id="3.10.580.10">
    <property type="entry name" value="CBS-domain"/>
    <property type="match status" value="1"/>
</dbReference>
<keyword evidence="4" id="KW-0539">Nucleus</keyword>
<reference evidence="9 10" key="1">
    <citation type="journal article" date="2018" name="Mol. Biol. Evol.">
        <title>Broad Genomic Sampling Reveals a Smut Pathogenic Ancestry of the Fungal Clade Ustilaginomycotina.</title>
        <authorList>
            <person name="Kijpornyongpan T."/>
            <person name="Mondo S.J."/>
            <person name="Barry K."/>
            <person name="Sandor L."/>
            <person name="Lee J."/>
            <person name="Lipzen A."/>
            <person name="Pangilinan J."/>
            <person name="LaButti K."/>
            <person name="Hainaut M."/>
            <person name="Henrissat B."/>
            <person name="Grigoriev I.V."/>
            <person name="Spatafora J.W."/>
            <person name="Aime M.C."/>
        </authorList>
    </citation>
    <scope>NUCLEOTIDE SEQUENCE [LARGE SCALE GENOMIC DNA]</scope>
    <source>
        <strain evidence="9 10">MCA 3882</strain>
    </source>
</reference>
<comment type="subcellular location">
    <subcellularLocation>
        <location evidence="1">Nucleus</location>
    </subcellularLocation>
</comment>
<proteinExistence type="inferred from homology"/>
<dbReference type="PRINTS" id="PR01443">
    <property type="entry name" value="TFIID30KDSUB"/>
</dbReference>
<dbReference type="GO" id="GO:0000124">
    <property type="term" value="C:SAGA complex"/>
    <property type="evidence" value="ECO:0007669"/>
    <property type="project" value="TreeGrafter"/>
</dbReference>
<feature type="region of interest" description="Disordered" evidence="7">
    <location>
        <begin position="176"/>
        <end position="221"/>
    </location>
</feature>
<feature type="region of interest" description="Disordered" evidence="7">
    <location>
        <begin position="1"/>
        <end position="27"/>
    </location>
</feature>
<keyword evidence="6" id="KW-0129">CBS domain</keyword>
<name>A0A316VA17_9BASI</name>
<evidence type="ECO:0000256" key="5">
    <source>
        <dbReference type="ARBA" id="ARBA00025730"/>
    </source>
</evidence>
<evidence type="ECO:0000256" key="3">
    <source>
        <dbReference type="ARBA" id="ARBA00023163"/>
    </source>
</evidence>
<dbReference type="SUPFAM" id="SSF54631">
    <property type="entry name" value="CBS-domain pair"/>
    <property type="match status" value="1"/>
</dbReference>
<dbReference type="PROSITE" id="PS51371">
    <property type="entry name" value="CBS"/>
    <property type="match status" value="1"/>
</dbReference>
<dbReference type="GO" id="GO:0006367">
    <property type="term" value="P:transcription initiation at RNA polymerase II promoter"/>
    <property type="evidence" value="ECO:0007669"/>
    <property type="project" value="TreeGrafter"/>
</dbReference>
<organism evidence="9 10">
    <name type="scientific">Meira miltonrushii</name>
    <dbReference type="NCBI Taxonomy" id="1280837"/>
    <lineage>
        <taxon>Eukaryota</taxon>
        <taxon>Fungi</taxon>
        <taxon>Dikarya</taxon>
        <taxon>Basidiomycota</taxon>
        <taxon>Ustilaginomycotina</taxon>
        <taxon>Exobasidiomycetes</taxon>
        <taxon>Exobasidiales</taxon>
        <taxon>Brachybasidiaceae</taxon>
        <taxon>Meira</taxon>
    </lineage>
</organism>
<evidence type="ECO:0000256" key="7">
    <source>
        <dbReference type="SAM" id="MobiDB-lite"/>
    </source>
</evidence>
<evidence type="ECO:0000313" key="9">
    <source>
        <dbReference type="EMBL" id="PWN33908.1"/>
    </source>
</evidence>
<feature type="domain" description="CBS" evidence="8">
    <location>
        <begin position="43"/>
        <end position="102"/>
    </location>
</feature>
<evidence type="ECO:0000259" key="8">
    <source>
        <dbReference type="PROSITE" id="PS51371"/>
    </source>
</evidence>
<evidence type="ECO:0000256" key="4">
    <source>
        <dbReference type="ARBA" id="ARBA00023242"/>
    </source>
</evidence>
<protein>
    <recommendedName>
        <fullName evidence="8">CBS domain-containing protein</fullName>
    </recommendedName>
</protein>
<dbReference type="InterPro" id="IPR003923">
    <property type="entry name" value="TAF10"/>
</dbReference>
<dbReference type="CDD" id="cd07982">
    <property type="entry name" value="HFD_TAF10"/>
    <property type="match status" value="1"/>
</dbReference>
<dbReference type="EMBL" id="KZ819604">
    <property type="protein sequence ID" value="PWN33908.1"/>
    <property type="molecule type" value="Genomic_DNA"/>
</dbReference>
<dbReference type="InterPro" id="IPR000644">
    <property type="entry name" value="CBS_dom"/>
</dbReference>
<dbReference type="GO" id="GO:1990841">
    <property type="term" value="F:promoter-specific chromatin binding"/>
    <property type="evidence" value="ECO:0007669"/>
    <property type="project" value="TreeGrafter"/>
</dbReference>
<dbReference type="Proteomes" id="UP000245771">
    <property type="component" value="Unassembled WGS sequence"/>
</dbReference>
<comment type="similarity">
    <text evidence="5">Belongs to the TAF10 family.</text>
</comment>
<dbReference type="PANTHER" id="PTHR21242:SF0">
    <property type="entry name" value="TRANSCRIPTION INITIATION FACTOR TFIID SUBUNIT 10"/>
    <property type="match status" value="1"/>
</dbReference>
<dbReference type="RefSeq" id="XP_025354210.1">
    <property type="nucleotide sequence ID" value="XM_025499164.1"/>
</dbReference>
<dbReference type="InterPro" id="IPR046342">
    <property type="entry name" value="CBS_dom_sf"/>
</dbReference>
<accession>A0A316VA17</accession>
<evidence type="ECO:0000256" key="6">
    <source>
        <dbReference type="PROSITE-ProRule" id="PRU00703"/>
    </source>
</evidence>
<dbReference type="Pfam" id="PF03540">
    <property type="entry name" value="TAF10"/>
    <property type="match status" value="1"/>
</dbReference>
<dbReference type="STRING" id="1280837.A0A316VA17"/>
<dbReference type="InParanoid" id="A0A316VA17"/>
<keyword evidence="3" id="KW-0804">Transcription</keyword>
<dbReference type="OrthoDB" id="154356at2759"/>
<keyword evidence="2" id="KW-0805">Transcription regulation</keyword>